<evidence type="ECO:0000313" key="5">
    <source>
        <dbReference type="EMBL" id="APY01157.1"/>
    </source>
</evidence>
<keyword evidence="6" id="KW-1185">Reference proteome</keyword>
<proteinExistence type="predicted"/>
<dbReference type="InterPro" id="IPR011628">
    <property type="entry name" value="Cleaved_adhesin"/>
</dbReference>
<feature type="domain" description="Cleaved adhesin" evidence="3">
    <location>
        <begin position="34"/>
        <end position="180"/>
    </location>
</feature>
<gene>
    <name evidence="5" type="ORF">BWR22_12840</name>
</gene>
<evidence type="ECO:0008006" key="7">
    <source>
        <dbReference type="Google" id="ProtNLM"/>
    </source>
</evidence>
<dbReference type="AlphaFoldDB" id="A0AAC9LQI9"/>
<dbReference type="Proteomes" id="UP000187506">
    <property type="component" value="Chromosome"/>
</dbReference>
<dbReference type="NCBIfam" id="NF038128">
    <property type="entry name" value="choice_anch_J"/>
    <property type="match status" value="1"/>
</dbReference>
<dbReference type="Pfam" id="PF18962">
    <property type="entry name" value="Por_Secre_tail"/>
    <property type="match status" value="1"/>
</dbReference>
<organism evidence="5 6">
    <name type="scientific">Lacinutrix venerupis</name>
    <dbReference type="NCBI Taxonomy" id="1486034"/>
    <lineage>
        <taxon>Bacteria</taxon>
        <taxon>Pseudomonadati</taxon>
        <taxon>Bacteroidota</taxon>
        <taxon>Flavobacteriia</taxon>
        <taxon>Flavobacteriales</taxon>
        <taxon>Flavobacteriaceae</taxon>
        <taxon>Lacinutrix</taxon>
    </lineage>
</organism>
<feature type="chain" id="PRO_5042053088" description="Secreted protein (Por secretion system target)" evidence="2">
    <location>
        <begin position="19"/>
        <end position="553"/>
    </location>
</feature>
<accession>A0AAC9LQI9</accession>
<dbReference type="Gene3D" id="2.60.120.200">
    <property type="match status" value="1"/>
</dbReference>
<keyword evidence="1 2" id="KW-0732">Signal</keyword>
<name>A0AAC9LQI9_9FLAO</name>
<dbReference type="NCBIfam" id="TIGR04183">
    <property type="entry name" value="Por_Secre_tail"/>
    <property type="match status" value="1"/>
</dbReference>
<feature type="domain" description="Secretion system C-terminal sorting" evidence="4">
    <location>
        <begin position="478"/>
        <end position="552"/>
    </location>
</feature>
<protein>
    <recommendedName>
        <fullName evidence="7">Secreted protein (Por secretion system target)</fullName>
    </recommendedName>
</protein>
<dbReference type="InterPro" id="IPR026444">
    <property type="entry name" value="Secre_tail"/>
</dbReference>
<dbReference type="RefSeq" id="WP_076734061.1">
    <property type="nucleotide sequence ID" value="NZ_CP019352.1"/>
</dbReference>
<sequence length="553" mass="58965">MKKITLLLLLLSINVTFAQVLFEDDFDGSGPGLAGWTLYDEDGLTPNASVAQFTSAWIEADDFDNTGDVVAMSTSWYDPAGTSDDWMVTPAITLTGNAVLTWEEEAQDAGYPDGYEVRVSTTGNAVADFTDVVYSTTAASGAVWSTQSVDLTAYTGSTIYIAWRNNSTDQFVLMINNVSVEVPPAFDVAITSSGELQNQYTQIPLEQISSIGTNATIQNMQAGAVTNAIATVTVTDATNATVYTESSAPYSIAGNATQDVTFTGFTPTAVGTYSTTYTVTITEADGDATNNTFTTMDTVVTTNTYARDDNTVTGTLGIGAGTSGQLGQQFDVLVTEDISSVTFQLEDTNGELAGTTTYVTVWDMVGGVPNAIIAQTDPVTLVAGSNVYTAPIAVEPYTLAPGQYLVAIEEGAFNITLATTTQIFTPGTTWVNWPTNPNGTWSNNEDFNFNVSYLLRPNFQDENLSVDNFSINNITIGLFPNPASNMLTISNPNQEQLEQATITDITGRVVKTYNLNGTVENNTTIDVSSLSSASYFMTIKSNAGAVTKQLIID</sequence>
<evidence type="ECO:0000256" key="1">
    <source>
        <dbReference type="ARBA" id="ARBA00022729"/>
    </source>
</evidence>
<dbReference type="EMBL" id="CP019352">
    <property type="protein sequence ID" value="APY01157.1"/>
    <property type="molecule type" value="Genomic_DNA"/>
</dbReference>
<evidence type="ECO:0000259" key="3">
    <source>
        <dbReference type="Pfam" id="PF07675"/>
    </source>
</evidence>
<evidence type="ECO:0000259" key="4">
    <source>
        <dbReference type="Pfam" id="PF18962"/>
    </source>
</evidence>
<evidence type="ECO:0000313" key="6">
    <source>
        <dbReference type="Proteomes" id="UP000187506"/>
    </source>
</evidence>
<reference evidence="5 6" key="1">
    <citation type="submission" date="2017-01" db="EMBL/GenBank/DDBJ databases">
        <title>Complete genome of Lacinutrix venerupis DOK2-8 isolated from seawater in Dokdo.</title>
        <authorList>
            <person name="Chi W.-J."/>
            <person name="Kim J.H."/>
        </authorList>
    </citation>
    <scope>NUCLEOTIDE SEQUENCE [LARGE SCALE GENOMIC DNA]</scope>
    <source>
        <strain evidence="5 6">DOK2-8</strain>
    </source>
</reference>
<dbReference type="Pfam" id="PF07675">
    <property type="entry name" value="Cleaved_Adhesin"/>
    <property type="match status" value="1"/>
</dbReference>
<feature type="signal peptide" evidence="2">
    <location>
        <begin position="1"/>
        <end position="18"/>
    </location>
</feature>
<dbReference type="KEGG" id="lvn:BWR22_12840"/>
<evidence type="ECO:0000256" key="2">
    <source>
        <dbReference type="SAM" id="SignalP"/>
    </source>
</evidence>